<sequence length="365" mass="40410">MAKGIKILIIALGIGAVVGAGYVLWKIFFSNPSGNILEGGAQEEVETAHKLFVITNGNVFDYWINKKTGEVYYVSENGQISKVLSNGTSQVISSQTVAGLSYIKPSFDGTMLLVAFGYPQKVTFAIYNVNANNWQSLTADTVAAAWDPTSNNRIAYIKNGTGTSRLNLLTLNDQKSKEALRLSQKDLDLDWVIKDVIYFKERPSRQIPSSVWSYNLTAKTIKTLIKEEAGLMVKWSPTGNTGIKWAGALTVIDKNNAPLSAINLQTIPTKCAYDSLRIYCAAPTEQANISNTIFPDEYMKKSARFIDDIYMIPALNLGQQPELLNIKILDGASAATRVEAEHLEVTENKIIFLNRYDKNLYTLEL</sequence>
<reference evidence="2 3" key="1">
    <citation type="journal article" date="2015" name="Nature">
        <title>rRNA introns, odd ribosomes, and small enigmatic genomes across a large radiation of phyla.</title>
        <authorList>
            <person name="Brown C.T."/>
            <person name="Hug L.A."/>
            <person name="Thomas B.C."/>
            <person name="Sharon I."/>
            <person name="Castelle C.J."/>
            <person name="Singh A."/>
            <person name="Wilkins M.J."/>
            <person name="Williams K.H."/>
            <person name="Banfield J.F."/>
        </authorList>
    </citation>
    <scope>NUCLEOTIDE SEQUENCE [LARGE SCALE GENOMIC DNA]</scope>
</reference>
<keyword evidence="1" id="KW-0812">Transmembrane</keyword>
<evidence type="ECO:0000313" key="2">
    <source>
        <dbReference type="EMBL" id="KKU77356.1"/>
    </source>
</evidence>
<feature type="transmembrane region" description="Helical" evidence="1">
    <location>
        <begin position="7"/>
        <end position="25"/>
    </location>
</feature>
<dbReference type="Proteomes" id="UP000034682">
    <property type="component" value="Unassembled WGS sequence"/>
</dbReference>
<comment type="caution">
    <text evidence="2">The sequence shown here is derived from an EMBL/GenBank/DDBJ whole genome shotgun (WGS) entry which is preliminary data.</text>
</comment>
<proteinExistence type="predicted"/>
<keyword evidence="1" id="KW-1133">Transmembrane helix</keyword>
<dbReference type="AlphaFoldDB" id="A0A0G1T6D6"/>
<dbReference type="SUPFAM" id="SSF82171">
    <property type="entry name" value="DPP6 N-terminal domain-like"/>
    <property type="match status" value="1"/>
</dbReference>
<keyword evidence="1" id="KW-0472">Membrane</keyword>
<accession>A0A0G1T6D6</accession>
<name>A0A0G1T6D6_9BACT</name>
<dbReference type="EMBL" id="LCOK01000003">
    <property type="protein sequence ID" value="KKU77356.1"/>
    <property type="molecule type" value="Genomic_DNA"/>
</dbReference>
<organism evidence="2 3">
    <name type="scientific">Candidatus Giovannonibacteria bacterium GW2011_GWB1_47_6b</name>
    <dbReference type="NCBI Taxonomy" id="1618655"/>
    <lineage>
        <taxon>Bacteria</taxon>
        <taxon>Candidatus Giovannoniibacteriota</taxon>
    </lineage>
</organism>
<evidence type="ECO:0000256" key="1">
    <source>
        <dbReference type="SAM" id="Phobius"/>
    </source>
</evidence>
<gene>
    <name evidence="2" type="ORF">UY02_C0003G0021</name>
</gene>
<evidence type="ECO:0000313" key="3">
    <source>
        <dbReference type="Proteomes" id="UP000034682"/>
    </source>
</evidence>
<protein>
    <submittedName>
        <fullName evidence="2">Uncharacterized protein</fullName>
    </submittedName>
</protein>